<organism evidence="2 3">
    <name type="scientific">Symbiodinium microadriaticum</name>
    <name type="common">Dinoflagellate</name>
    <name type="synonym">Zooxanthella microadriatica</name>
    <dbReference type="NCBI Taxonomy" id="2951"/>
    <lineage>
        <taxon>Eukaryota</taxon>
        <taxon>Sar</taxon>
        <taxon>Alveolata</taxon>
        <taxon>Dinophyceae</taxon>
        <taxon>Suessiales</taxon>
        <taxon>Symbiodiniaceae</taxon>
        <taxon>Symbiodinium</taxon>
    </lineage>
</organism>
<dbReference type="InterPro" id="IPR002885">
    <property type="entry name" value="PPR_rpt"/>
</dbReference>
<name>A0A1Q9BVD1_SYMMI</name>
<dbReference type="Proteomes" id="UP000186817">
    <property type="component" value="Unassembled WGS sequence"/>
</dbReference>
<sequence>MAPNTDSSSRNEKDDDWYYENQGSPRTQACAAAFAWAQALALLRDEVQEVAYNSAITACDNGGEWERALLLLQELERRGLCSTTTFNATLSACASASAWEAAALLFARAVRGHAADALTCNAYLKGLAAS</sequence>
<dbReference type="InterPro" id="IPR011990">
    <property type="entry name" value="TPR-like_helical_dom_sf"/>
</dbReference>
<dbReference type="PROSITE" id="PS51375">
    <property type="entry name" value="PPR"/>
    <property type="match status" value="1"/>
</dbReference>
<dbReference type="EMBL" id="LSRX01003434">
    <property type="protein sequence ID" value="OLP74631.1"/>
    <property type="molecule type" value="Genomic_DNA"/>
</dbReference>
<evidence type="ECO:0000313" key="3">
    <source>
        <dbReference type="Proteomes" id="UP000186817"/>
    </source>
</evidence>
<evidence type="ECO:0008006" key="4">
    <source>
        <dbReference type="Google" id="ProtNLM"/>
    </source>
</evidence>
<dbReference type="Gene3D" id="1.25.40.10">
    <property type="entry name" value="Tetratricopeptide repeat domain"/>
    <property type="match status" value="1"/>
</dbReference>
<proteinExistence type="predicted"/>
<keyword evidence="3" id="KW-1185">Reference proteome</keyword>
<accession>A0A1Q9BVD1</accession>
<dbReference type="AlphaFoldDB" id="A0A1Q9BVD1"/>
<feature type="non-terminal residue" evidence="2">
    <location>
        <position position="130"/>
    </location>
</feature>
<evidence type="ECO:0000256" key="1">
    <source>
        <dbReference type="PROSITE-ProRule" id="PRU00708"/>
    </source>
</evidence>
<feature type="repeat" description="PPR" evidence="1">
    <location>
        <begin position="48"/>
        <end position="82"/>
    </location>
</feature>
<reference evidence="2 3" key="1">
    <citation type="submission" date="2016-02" db="EMBL/GenBank/DDBJ databases">
        <title>Genome analysis of coral dinoflagellate symbionts highlights evolutionary adaptations to a symbiotic lifestyle.</title>
        <authorList>
            <person name="Aranda M."/>
            <person name="Li Y."/>
            <person name="Liew Y.J."/>
            <person name="Baumgarten S."/>
            <person name="Simakov O."/>
            <person name="Wilson M."/>
            <person name="Piel J."/>
            <person name="Ashoor H."/>
            <person name="Bougouffa S."/>
            <person name="Bajic V.B."/>
            <person name="Ryu T."/>
            <person name="Ravasi T."/>
            <person name="Bayer T."/>
            <person name="Micklem G."/>
            <person name="Kim H."/>
            <person name="Bhak J."/>
            <person name="Lajeunesse T.C."/>
            <person name="Voolstra C.R."/>
        </authorList>
    </citation>
    <scope>NUCLEOTIDE SEQUENCE [LARGE SCALE GENOMIC DNA]</scope>
    <source>
        <strain evidence="2 3">CCMP2467</strain>
    </source>
</reference>
<protein>
    <recommendedName>
        <fullName evidence="4">Pentatricopeptide repeat-containing protein, chloroplastic</fullName>
    </recommendedName>
</protein>
<evidence type="ECO:0000313" key="2">
    <source>
        <dbReference type="EMBL" id="OLP74631.1"/>
    </source>
</evidence>
<comment type="caution">
    <text evidence="2">The sequence shown here is derived from an EMBL/GenBank/DDBJ whole genome shotgun (WGS) entry which is preliminary data.</text>
</comment>
<gene>
    <name evidence="2" type="ORF">AK812_SmicGene45777</name>
</gene>